<keyword evidence="9 17" id="KW-0479">Metal-binding</keyword>
<dbReference type="Gene3D" id="3.30.70.270">
    <property type="match status" value="1"/>
</dbReference>
<dbReference type="Gene3D" id="3.40.1170.60">
    <property type="match status" value="1"/>
</dbReference>
<evidence type="ECO:0000256" key="5">
    <source>
        <dbReference type="ARBA" id="ARBA00022490"/>
    </source>
</evidence>
<evidence type="ECO:0000313" key="20">
    <source>
        <dbReference type="Proteomes" id="UP000186364"/>
    </source>
</evidence>
<dbReference type="HAMAP" id="MF_01113">
    <property type="entry name" value="DNApol_IV"/>
    <property type="match status" value="1"/>
</dbReference>
<keyword evidence="4 17" id="KW-0515">Mutator protein</keyword>
<evidence type="ECO:0000256" key="15">
    <source>
        <dbReference type="ARBA" id="ARBA00025589"/>
    </source>
</evidence>
<feature type="binding site" evidence="17">
    <location>
        <position position="142"/>
    </location>
    <ligand>
        <name>Mg(2+)</name>
        <dbReference type="ChEBI" id="CHEBI:18420"/>
    </ligand>
</feature>
<evidence type="ECO:0000256" key="17">
    <source>
        <dbReference type="HAMAP-Rule" id="MF_01113"/>
    </source>
</evidence>
<accession>A0A1Q9ASR0</accession>
<gene>
    <name evidence="17" type="primary">dinB</name>
    <name evidence="19" type="ORF">BJF93_16445</name>
</gene>
<comment type="subunit">
    <text evidence="3 17">Monomer.</text>
</comment>
<dbReference type="InterPro" id="IPR050116">
    <property type="entry name" value="DNA_polymerase-Y"/>
</dbReference>
<comment type="caution">
    <text evidence="19">The sequence shown here is derived from an EMBL/GenBank/DDBJ whole genome shotgun (WGS) entry which is preliminary data.</text>
</comment>
<dbReference type="GO" id="GO:0006261">
    <property type="term" value="P:DNA-templated DNA replication"/>
    <property type="evidence" value="ECO:0007669"/>
    <property type="project" value="UniProtKB-UniRule"/>
</dbReference>
<reference evidence="19 20" key="1">
    <citation type="submission" date="2016-09" db="EMBL/GenBank/DDBJ databases">
        <title>Rhizobium sp. nov., a novel species isolated from the rice rhizosphere.</title>
        <authorList>
            <person name="Zhao J."/>
            <person name="Zhang X."/>
        </authorList>
    </citation>
    <scope>NUCLEOTIDE SEQUENCE [LARGE SCALE GENOMIC DNA]</scope>
    <source>
        <strain evidence="19 20">1.7048</strain>
    </source>
</reference>
<sequence length="428" mass="47215">MSSASPSAPGFCRDCLREHRSTQRRCVACGSPRLVRHDELYALSIAHIDCDAFYASIEKRDNPELADKPLIIGGGKRGVVSTACYIARIHGVRSAMPMFKALEACPQAVVIKPNMEKYVSVGRQVRAMMQDLTPLVQPLSIDEAFLDMGGTETLHRAPPAQVLARFAARIEAEIGITVSVGLSYCKFLAKVASDLQKPRGFSVIGRAEALTFLKDRPVTTIWGVGKAFAASLAADGIHTIGQLQEMEEGDLMRRHGTMGQRLFRLSRGIDERPVEPESIAKSVSAETTFNDDLSRPEELTAHLRALSEKVADRLRKSEHAGQTVVLKLKTADFKLRTRNRRLESPTRLADRIFRTGMELLDREADGTRFRLIGIGVSDLSDPALADPPDLVDTGATRRAAAEDAMNRLRDKFGRASIETGYTFGRKRR</sequence>
<comment type="cofactor">
    <cofactor evidence="17">
        <name>Mg(2+)</name>
        <dbReference type="ChEBI" id="CHEBI:18420"/>
    </cofactor>
    <text evidence="17">Binds 2 magnesium ions per subunit.</text>
</comment>
<comment type="subcellular location">
    <subcellularLocation>
        <location evidence="1 17">Cytoplasm</location>
    </subcellularLocation>
</comment>
<dbReference type="NCBIfam" id="NF002751">
    <property type="entry name" value="PRK02794.1"/>
    <property type="match status" value="1"/>
</dbReference>
<dbReference type="InterPro" id="IPR053848">
    <property type="entry name" value="IMS_HHH_1"/>
</dbReference>
<dbReference type="OrthoDB" id="9808813at2"/>
<keyword evidence="11 17" id="KW-0460">Magnesium</keyword>
<dbReference type="GO" id="GO:0006281">
    <property type="term" value="P:DNA repair"/>
    <property type="evidence" value="ECO:0007669"/>
    <property type="project" value="UniProtKB-UniRule"/>
</dbReference>
<evidence type="ECO:0000256" key="8">
    <source>
        <dbReference type="ARBA" id="ARBA00022705"/>
    </source>
</evidence>
<dbReference type="GO" id="GO:0042276">
    <property type="term" value="P:error-prone translesion synthesis"/>
    <property type="evidence" value="ECO:0007669"/>
    <property type="project" value="TreeGrafter"/>
</dbReference>
<dbReference type="Pfam" id="PF00817">
    <property type="entry name" value="IMS"/>
    <property type="match status" value="1"/>
</dbReference>
<dbReference type="Gene3D" id="3.30.1490.100">
    <property type="entry name" value="DNA polymerase, Y-family, little finger domain"/>
    <property type="match status" value="1"/>
</dbReference>
<dbReference type="Proteomes" id="UP000186364">
    <property type="component" value="Unassembled WGS sequence"/>
</dbReference>
<comment type="catalytic activity">
    <reaction evidence="16 17">
        <text>DNA(n) + a 2'-deoxyribonucleoside 5'-triphosphate = DNA(n+1) + diphosphate</text>
        <dbReference type="Rhea" id="RHEA:22508"/>
        <dbReference type="Rhea" id="RHEA-COMP:17339"/>
        <dbReference type="Rhea" id="RHEA-COMP:17340"/>
        <dbReference type="ChEBI" id="CHEBI:33019"/>
        <dbReference type="ChEBI" id="CHEBI:61560"/>
        <dbReference type="ChEBI" id="CHEBI:173112"/>
        <dbReference type="EC" id="2.7.7.7"/>
    </reaction>
</comment>
<dbReference type="SUPFAM" id="SSF100879">
    <property type="entry name" value="Lesion bypass DNA polymerase (Y-family), little finger domain"/>
    <property type="match status" value="1"/>
</dbReference>
<dbReference type="PROSITE" id="PS50173">
    <property type="entry name" value="UMUC"/>
    <property type="match status" value="1"/>
</dbReference>
<evidence type="ECO:0000256" key="12">
    <source>
        <dbReference type="ARBA" id="ARBA00022932"/>
    </source>
</evidence>
<evidence type="ECO:0000313" key="19">
    <source>
        <dbReference type="EMBL" id="OLP58462.1"/>
    </source>
</evidence>
<evidence type="ECO:0000259" key="18">
    <source>
        <dbReference type="PROSITE" id="PS50173"/>
    </source>
</evidence>
<protein>
    <recommendedName>
        <fullName evidence="17">DNA polymerase IV</fullName>
        <shortName evidence="17">Pol IV</shortName>
        <ecNumber evidence="17">2.7.7.7</ecNumber>
    </recommendedName>
</protein>
<dbReference type="SUPFAM" id="SSF56672">
    <property type="entry name" value="DNA/RNA polymerases"/>
    <property type="match status" value="1"/>
</dbReference>
<evidence type="ECO:0000256" key="4">
    <source>
        <dbReference type="ARBA" id="ARBA00022457"/>
    </source>
</evidence>
<evidence type="ECO:0000256" key="14">
    <source>
        <dbReference type="ARBA" id="ARBA00023204"/>
    </source>
</evidence>
<dbReference type="PANTHER" id="PTHR11076:SF33">
    <property type="entry name" value="DNA POLYMERASE KAPPA"/>
    <property type="match status" value="1"/>
</dbReference>
<dbReference type="FunFam" id="3.40.1170.60:FF:000001">
    <property type="entry name" value="DNA polymerase IV"/>
    <property type="match status" value="1"/>
</dbReference>
<keyword evidence="6 17" id="KW-0808">Transferase</keyword>
<evidence type="ECO:0000256" key="1">
    <source>
        <dbReference type="ARBA" id="ARBA00004496"/>
    </source>
</evidence>
<feature type="domain" description="UmuC" evidence="18">
    <location>
        <begin position="45"/>
        <end position="225"/>
    </location>
</feature>
<proteinExistence type="inferred from homology"/>
<evidence type="ECO:0000256" key="13">
    <source>
        <dbReference type="ARBA" id="ARBA00023125"/>
    </source>
</evidence>
<dbReference type="Pfam" id="PF21999">
    <property type="entry name" value="IMS_HHH_1"/>
    <property type="match status" value="1"/>
</dbReference>
<dbReference type="AlphaFoldDB" id="A0A1Q9ASR0"/>
<keyword evidence="20" id="KW-1185">Reference proteome</keyword>
<feature type="active site" evidence="17">
    <location>
        <position position="143"/>
    </location>
</feature>
<dbReference type="Gene3D" id="1.10.150.20">
    <property type="entry name" value="5' to 3' exonuclease, C-terminal subdomain"/>
    <property type="match status" value="1"/>
</dbReference>
<dbReference type="NCBIfam" id="NF002677">
    <property type="entry name" value="PRK02406.1"/>
    <property type="match status" value="1"/>
</dbReference>
<evidence type="ECO:0000256" key="10">
    <source>
        <dbReference type="ARBA" id="ARBA00022763"/>
    </source>
</evidence>
<dbReference type="InterPro" id="IPR043128">
    <property type="entry name" value="Rev_trsase/Diguanyl_cyclase"/>
</dbReference>
<dbReference type="InterPro" id="IPR017961">
    <property type="entry name" value="DNA_pol_Y-fam_little_finger"/>
</dbReference>
<organism evidence="19 20">
    <name type="scientific">Xaviernesmea oryzae</name>
    <dbReference type="NCBI Taxonomy" id="464029"/>
    <lineage>
        <taxon>Bacteria</taxon>
        <taxon>Pseudomonadati</taxon>
        <taxon>Pseudomonadota</taxon>
        <taxon>Alphaproteobacteria</taxon>
        <taxon>Hyphomicrobiales</taxon>
        <taxon>Rhizobiaceae</taxon>
        <taxon>Rhizobium/Agrobacterium group</taxon>
        <taxon>Xaviernesmea</taxon>
    </lineage>
</organism>
<keyword evidence="5 17" id="KW-0963">Cytoplasm</keyword>
<keyword evidence="14 17" id="KW-0234">DNA repair</keyword>
<dbReference type="EC" id="2.7.7.7" evidence="17"/>
<dbReference type="InterPro" id="IPR036775">
    <property type="entry name" value="DNA_pol_Y-fam_lit_finger_sf"/>
</dbReference>
<evidence type="ECO:0000256" key="11">
    <source>
        <dbReference type="ARBA" id="ARBA00022842"/>
    </source>
</evidence>
<feature type="binding site" evidence="17">
    <location>
        <position position="49"/>
    </location>
    <ligand>
        <name>Mg(2+)</name>
        <dbReference type="ChEBI" id="CHEBI:18420"/>
    </ligand>
</feature>
<feature type="site" description="Substrate discrimination" evidence="17">
    <location>
        <position position="54"/>
    </location>
</feature>
<evidence type="ECO:0000256" key="16">
    <source>
        <dbReference type="ARBA" id="ARBA00049244"/>
    </source>
</evidence>
<dbReference type="InterPro" id="IPR001126">
    <property type="entry name" value="UmuC"/>
</dbReference>
<evidence type="ECO:0000256" key="3">
    <source>
        <dbReference type="ARBA" id="ARBA00011245"/>
    </source>
</evidence>
<dbReference type="InterPro" id="IPR043502">
    <property type="entry name" value="DNA/RNA_pol_sf"/>
</dbReference>
<dbReference type="GO" id="GO:0003684">
    <property type="term" value="F:damaged DNA binding"/>
    <property type="evidence" value="ECO:0007669"/>
    <property type="project" value="InterPro"/>
</dbReference>
<keyword evidence="7 17" id="KW-0548">Nucleotidyltransferase</keyword>
<comment type="function">
    <text evidence="15 17">Poorly processive, error-prone DNA polymerase involved in untargeted mutagenesis. Copies undamaged DNA at stalled replication forks, which arise in vivo from mismatched or misaligned primer ends. These misaligned primers can be extended by PolIV. Exhibits no 3'-5' exonuclease (proofreading) activity. May be involved in translesional synthesis, in conjunction with the beta clamp from PolIII.</text>
</comment>
<evidence type="ECO:0000256" key="7">
    <source>
        <dbReference type="ARBA" id="ARBA00022695"/>
    </source>
</evidence>
<keyword evidence="10 17" id="KW-0227">DNA damage</keyword>
<dbReference type="PANTHER" id="PTHR11076">
    <property type="entry name" value="DNA REPAIR POLYMERASE UMUC / TRANSFERASE FAMILY MEMBER"/>
    <property type="match status" value="1"/>
</dbReference>
<dbReference type="CDD" id="cd03586">
    <property type="entry name" value="PolY_Pol_IV_kappa"/>
    <property type="match status" value="1"/>
</dbReference>
<dbReference type="GO" id="GO:0005829">
    <property type="term" value="C:cytosol"/>
    <property type="evidence" value="ECO:0007669"/>
    <property type="project" value="TreeGrafter"/>
</dbReference>
<dbReference type="GO" id="GO:0003887">
    <property type="term" value="F:DNA-directed DNA polymerase activity"/>
    <property type="evidence" value="ECO:0007669"/>
    <property type="project" value="UniProtKB-UniRule"/>
</dbReference>
<dbReference type="EMBL" id="MKIP01000057">
    <property type="protein sequence ID" value="OLP58462.1"/>
    <property type="molecule type" value="Genomic_DNA"/>
</dbReference>
<evidence type="ECO:0000256" key="6">
    <source>
        <dbReference type="ARBA" id="ARBA00022679"/>
    </source>
</evidence>
<keyword evidence="8 17" id="KW-0235">DNA replication</keyword>
<evidence type="ECO:0000256" key="9">
    <source>
        <dbReference type="ARBA" id="ARBA00022723"/>
    </source>
</evidence>
<comment type="similarity">
    <text evidence="2 17">Belongs to the DNA polymerase type-Y family.</text>
</comment>
<evidence type="ECO:0000256" key="2">
    <source>
        <dbReference type="ARBA" id="ARBA00010945"/>
    </source>
</evidence>
<keyword evidence="12 17" id="KW-0239">DNA-directed DNA polymerase</keyword>
<dbReference type="InterPro" id="IPR022880">
    <property type="entry name" value="DNApol_IV"/>
</dbReference>
<dbReference type="FunFam" id="3.30.1490.100:FF:000004">
    <property type="entry name" value="DNA polymerase IV"/>
    <property type="match status" value="1"/>
</dbReference>
<dbReference type="GO" id="GO:0000287">
    <property type="term" value="F:magnesium ion binding"/>
    <property type="evidence" value="ECO:0007669"/>
    <property type="project" value="UniProtKB-UniRule"/>
</dbReference>
<dbReference type="RefSeq" id="WP_075628886.1">
    <property type="nucleotide sequence ID" value="NZ_FOAM01000023.1"/>
</dbReference>
<keyword evidence="13 17" id="KW-0238">DNA-binding</keyword>
<dbReference type="GO" id="GO:0009432">
    <property type="term" value="P:SOS response"/>
    <property type="evidence" value="ECO:0007669"/>
    <property type="project" value="TreeGrafter"/>
</dbReference>
<dbReference type="Pfam" id="PF11799">
    <property type="entry name" value="IMS_C"/>
    <property type="match status" value="1"/>
</dbReference>
<name>A0A1Q9ASR0_9HYPH</name>